<dbReference type="InterPro" id="IPR014756">
    <property type="entry name" value="Ig_E-set"/>
</dbReference>
<name>A0A1J9Q3V8_9EURO</name>
<feature type="region of interest" description="Disordered" evidence="14">
    <location>
        <begin position="199"/>
        <end position="285"/>
    </location>
</feature>
<evidence type="ECO:0000256" key="5">
    <source>
        <dbReference type="ARBA" id="ARBA00022737"/>
    </source>
</evidence>
<dbReference type="FunFam" id="1.10.3380.10:FF:000005">
    <property type="entry name" value="Pre-mRNA splicing helicase, putative"/>
    <property type="match status" value="1"/>
</dbReference>
<dbReference type="Gene3D" id="3.40.50.1820">
    <property type="entry name" value="alpha/beta hydrolase"/>
    <property type="match status" value="1"/>
</dbReference>
<dbReference type="InterPro" id="IPR014001">
    <property type="entry name" value="Helicase_ATP-bd"/>
</dbReference>
<dbReference type="GO" id="GO:0003678">
    <property type="term" value="F:DNA helicase activity"/>
    <property type="evidence" value="ECO:0007669"/>
    <property type="project" value="TreeGrafter"/>
</dbReference>
<dbReference type="InterPro" id="IPR041094">
    <property type="entry name" value="Brr2_helicase_PWI"/>
</dbReference>
<dbReference type="Gene3D" id="1.10.10.10">
    <property type="entry name" value="Winged helix-like DNA-binding domain superfamily/Winged helix DNA-binding domain"/>
    <property type="match status" value="2"/>
</dbReference>
<dbReference type="FunFam" id="1.10.150.20:FF:000013">
    <property type="entry name" value="U5 small nuclear ribonucleoprotein kDa helicase"/>
    <property type="match status" value="1"/>
</dbReference>
<evidence type="ECO:0000313" key="17">
    <source>
        <dbReference type="EMBL" id="OJD14875.1"/>
    </source>
</evidence>
<dbReference type="Pfam" id="PF02889">
    <property type="entry name" value="Sec63"/>
    <property type="match status" value="2"/>
</dbReference>
<comment type="caution">
    <text evidence="17">The sequence shown here is derived from an EMBL/GenBank/DDBJ whole genome shotgun (WGS) entry which is preliminary data.</text>
</comment>
<dbReference type="SMART" id="SM00487">
    <property type="entry name" value="DEXDc"/>
    <property type="match status" value="2"/>
</dbReference>
<dbReference type="InterPro" id="IPR001650">
    <property type="entry name" value="Helicase_C-like"/>
</dbReference>
<dbReference type="InterPro" id="IPR011545">
    <property type="entry name" value="DEAD/DEAH_box_helicase_dom"/>
</dbReference>
<dbReference type="Proteomes" id="UP000182235">
    <property type="component" value="Unassembled WGS sequence"/>
</dbReference>
<dbReference type="GO" id="GO:0005524">
    <property type="term" value="F:ATP binding"/>
    <property type="evidence" value="ECO:0007669"/>
    <property type="project" value="UniProtKB-KW"/>
</dbReference>
<dbReference type="Pfam" id="PF21188">
    <property type="entry name" value="BRR2_plug"/>
    <property type="match status" value="1"/>
</dbReference>
<evidence type="ECO:0000256" key="4">
    <source>
        <dbReference type="ARBA" id="ARBA00022670"/>
    </source>
</evidence>
<dbReference type="Gene3D" id="2.60.40.150">
    <property type="entry name" value="C2 domain"/>
    <property type="match status" value="2"/>
</dbReference>
<dbReference type="InterPro" id="IPR004179">
    <property type="entry name" value="Sec63-dom"/>
</dbReference>
<gene>
    <name evidence="17" type="ORF">AJ78_04822</name>
</gene>
<dbReference type="VEuPathDB" id="FungiDB:AJ78_04822"/>
<dbReference type="FunFam" id="3.40.50.1820:FF:000028">
    <property type="entry name" value="S9 family peptidase"/>
    <property type="match status" value="1"/>
</dbReference>
<evidence type="ECO:0000256" key="1">
    <source>
        <dbReference type="ARBA" id="ARBA00004123"/>
    </source>
</evidence>
<dbReference type="FunFam" id="3.40.50.300:FF:000254">
    <property type="entry name" value="U5 small nuclear ribonucleoprotein helicase"/>
    <property type="match status" value="1"/>
</dbReference>
<dbReference type="Gene3D" id="3.40.50.300">
    <property type="entry name" value="P-loop containing nucleotide triphosphate hydrolases"/>
    <property type="match status" value="4"/>
</dbReference>
<dbReference type="FunFam" id="1.10.150.20:FF:000004">
    <property type="entry name" value="U5 small nuclear ribonucleoprotein helicase"/>
    <property type="match status" value="1"/>
</dbReference>
<feature type="compositionally biased region" description="Acidic residues" evidence="14">
    <location>
        <begin position="2208"/>
        <end position="2222"/>
    </location>
</feature>
<dbReference type="Pfam" id="PF00270">
    <property type="entry name" value="DEAD"/>
    <property type="match status" value="2"/>
</dbReference>
<reference evidence="17 18" key="1">
    <citation type="submission" date="2015-07" db="EMBL/GenBank/DDBJ databases">
        <title>Emmonsia species relationships and genome sequence.</title>
        <authorList>
            <consortium name="The Broad Institute Genomics Platform"/>
            <person name="Cuomo C.A."/>
            <person name="Munoz J.F."/>
            <person name="Imamovic A."/>
            <person name="Priest M.E."/>
            <person name="Young S."/>
            <person name="Clay O.K."/>
            <person name="McEwen J.G."/>
        </authorList>
    </citation>
    <scope>NUCLEOTIDE SEQUENCE [LARGE SCALE GENOMIC DNA]</scope>
    <source>
        <strain evidence="17 18">UAMH 9510</strain>
    </source>
</reference>
<keyword evidence="9" id="KW-0720">Serine protease</keyword>
<dbReference type="FunFam" id="1.10.10.10:FF:000024">
    <property type="entry name" value="U5 small nuclear ribonucleoprotein helicase"/>
    <property type="match status" value="1"/>
</dbReference>
<evidence type="ECO:0000256" key="2">
    <source>
        <dbReference type="ARBA" id="ARBA00010040"/>
    </source>
</evidence>
<feature type="compositionally biased region" description="Acidic residues" evidence="14">
    <location>
        <begin position="276"/>
        <end position="285"/>
    </location>
</feature>
<dbReference type="GO" id="GO:0003676">
    <property type="term" value="F:nucleic acid binding"/>
    <property type="evidence" value="ECO:0007669"/>
    <property type="project" value="InterPro"/>
</dbReference>
<evidence type="ECO:0000256" key="10">
    <source>
        <dbReference type="ARBA" id="ARBA00022840"/>
    </source>
</evidence>
<accession>A0A1J9Q3V8</accession>
<feature type="domain" description="Helicase ATP-binding" evidence="15">
    <location>
        <begin position="1403"/>
        <end position="1579"/>
    </location>
</feature>
<dbReference type="InterPro" id="IPR050474">
    <property type="entry name" value="Hel308_SKI2-like"/>
</dbReference>
<dbReference type="SUPFAM" id="SSF158702">
    <property type="entry name" value="Sec63 N-terminal domain-like"/>
    <property type="match status" value="2"/>
</dbReference>
<keyword evidence="6" id="KW-0547">Nucleotide-binding</keyword>
<dbReference type="SUPFAM" id="SSF53474">
    <property type="entry name" value="alpha/beta-Hydrolases"/>
    <property type="match status" value="1"/>
</dbReference>
<dbReference type="FunFam" id="1.10.3380.10:FF:000001">
    <property type="entry name" value="U5 small nuclear ribonucleoprotein helicase"/>
    <property type="match status" value="1"/>
</dbReference>
<evidence type="ECO:0000259" key="15">
    <source>
        <dbReference type="PROSITE" id="PS51192"/>
    </source>
</evidence>
<dbReference type="FunFam" id="3.40.50.300:FF:000102">
    <property type="entry name" value="RNA helicase, activating signal cointegrator 1"/>
    <property type="match status" value="1"/>
</dbReference>
<dbReference type="GO" id="GO:0000393">
    <property type="term" value="P:spliceosomal conformational changes to generate catalytic conformation"/>
    <property type="evidence" value="ECO:0007669"/>
    <property type="project" value="UniProtKB-ARBA"/>
</dbReference>
<dbReference type="FunFam" id="2.60.40.150:FF:000133">
    <property type="entry name" value="Pre-mRNA splicing helicase, putative"/>
    <property type="match status" value="1"/>
</dbReference>
<keyword evidence="8" id="KW-0347">Helicase</keyword>
<dbReference type="GO" id="GO:0005682">
    <property type="term" value="C:U5 snRNP"/>
    <property type="evidence" value="ECO:0007669"/>
    <property type="project" value="UniProtKB-ARBA"/>
</dbReference>
<dbReference type="InterPro" id="IPR057842">
    <property type="entry name" value="WH_MER3"/>
</dbReference>
<evidence type="ECO:0000259" key="16">
    <source>
        <dbReference type="PROSITE" id="PS51194"/>
    </source>
</evidence>
<dbReference type="GO" id="GO:0006508">
    <property type="term" value="P:proteolysis"/>
    <property type="evidence" value="ECO:0007669"/>
    <property type="project" value="UniProtKB-KW"/>
</dbReference>
<dbReference type="EMBL" id="LGRN01000191">
    <property type="protein sequence ID" value="OJD14875.1"/>
    <property type="molecule type" value="Genomic_DNA"/>
</dbReference>
<feature type="compositionally biased region" description="Acidic residues" evidence="14">
    <location>
        <begin position="249"/>
        <end position="268"/>
    </location>
</feature>
<evidence type="ECO:0000313" key="18">
    <source>
        <dbReference type="Proteomes" id="UP000182235"/>
    </source>
</evidence>
<feature type="region of interest" description="Disordered" evidence="14">
    <location>
        <begin position="2207"/>
        <end position="2231"/>
    </location>
</feature>
<dbReference type="Pfam" id="PF23445">
    <property type="entry name" value="WHD_SNRNP200"/>
    <property type="match status" value="2"/>
</dbReference>
<dbReference type="SMART" id="SM00490">
    <property type="entry name" value="HELICc"/>
    <property type="match status" value="2"/>
</dbReference>
<dbReference type="CDD" id="cd18019">
    <property type="entry name" value="DEXHc_Brr2_1"/>
    <property type="match status" value="1"/>
</dbReference>
<dbReference type="OrthoDB" id="5575at2759"/>
<dbReference type="SUPFAM" id="SSF46785">
    <property type="entry name" value="Winged helix' DNA-binding domain"/>
    <property type="match status" value="1"/>
</dbReference>
<dbReference type="SMART" id="SM00973">
    <property type="entry name" value="Sec63"/>
    <property type="match status" value="2"/>
</dbReference>
<feature type="domain" description="Helicase ATP-binding" evidence="15">
    <location>
        <begin position="552"/>
        <end position="736"/>
    </location>
</feature>
<feature type="compositionally biased region" description="Acidic residues" evidence="14">
    <location>
        <begin position="199"/>
        <end position="211"/>
    </location>
</feature>
<evidence type="ECO:0000256" key="11">
    <source>
        <dbReference type="ARBA" id="ARBA00023242"/>
    </source>
</evidence>
<dbReference type="SUPFAM" id="SSF81296">
    <property type="entry name" value="E set domains"/>
    <property type="match status" value="1"/>
</dbReference>
<dbReference type="PANTHER" id="PTHR47961:SF4">
    <property type="entry name" value="ACTIVATING SIGNAL COINTEGRATOR 1 COMPLEX SUBUNIT 3"/>
    <property type="match status" value="1"/>
</dbReference>
<dbReference type="CDD" id="cd18795">
    <property type="entry name" value="SF2_C_Ski2"/>
    <property type="match status" value="2"/>
</dbReference>
<organism evidence="17 18">
    <name type="scientific">Emergomyces pasteurianus Ep9510</name>
    <dbReference type="NCBI Taxonomy" id="1447872"/>
    <lineage>
        <taxon>Eukaryota</taxon>
        <taxon>Fungi</taxon>
        <taxon>Dikarya</taxon>
        <taxon>Ascomycota</taxon>
        <taxon>Pezizomycotina</taxon>
        <taxon>Eurotiomycetes</taxon>
        <taxon>Eurotiomycetidae</taxon>
        <taxon>Onygenales</taxon>
        <taxon>Ajellomycetaceae</taxon>
        <taxon>Emergomyces</taxon>
    </lineage>
</organism>
<keyword evidence="5" id="KW-0677">Repeat</keyword>
<keyword evidence="7" id="KW-0378">Hydrolase</keyword>
<dbReference type="InterPro" id="IPR048863">
    <property type="entry name" value="BRR2_plug"/>
</dbReference>
<dbReference type="EC" id="3.6.4.13" evidence="3"/>
<keyword evidence="11" id="KW-0539">Nucleus</keyword>
<evidence type="ECO:0000256" key="12">
    <source>
        <dbReference type="ARBA" id="ARBA00032829"/>
    </source>
</evidence>
<evidence type="ECO:0000256" key="7">
    <source>
        <dbReference type="ARBA" id="ARBA00022801"/>
    </source>
</evidence>
<dbReference type="GO" id="GO:0008236">
    <property type="term" value="F:serine-type peptidase activity"/>
    <property type="evidence" value="ECO:0007669"/>
    <property type="project" value="UniProtKB-KW"/>
</dbReference>
<keyword evidence="10" id="KW-0067">ATP-binding</keyword>
<comment type="subcellular location">
    <subcellularLocation>
        <location evidence="1">Nucleus</location>
    </subcellularLocation>
</comment>
<dbReference type="PROSITE" id="PS51194">
    <property type="entry name" value="HELICASE_CTER"/>
    <property type="match status" value="1"/>
</dbReference>
<dbReference type="Pfam" id="PF18149">
    <property type="entry name" value="Helicase_PWI"/>
    <property type="match status" value="1"/>
</dbReference>
<dbReference type="Pfam" id="PF00326">
    <property type="entry name" value="Peptidase_S9"/>
    <property type="match status" value="1"/>
</dbReference>
<feature type="compositionally biased region" description="Basic and acidic residues" evidence="14">
    <location>
        <begin position="239"/>
        <end position="248"/>
    </location>
</feature>
<dbReference type="GO" id="GO:0003724">
    <property type="term" value="F:RNA helicase activity"/>
    <property type="evidence" value="ECO:0007669"/>
    <property type="project" value="UniProtKB-EC"/>
</dbReference>
<dbReference type="FunFam" id="3.40.50.300:FF:000062">
    <property type="entry name" value="U5 small nuclear ribonucleoprotein helicase"/>
    <property type="match status" value="1"/>
</dbReference>
<dbReference type="SUPFAM" id="SSF52540">
    <property type="entry name" value="P-loop containing nucleoside triphosphate hydrolases"/>
    <property type="match status" value="3"/>
</dbReference>
<keyword evidence="4" id="KW-0645">Protease</keyword>
<evidence type="ECO:0000256" key="9">
    <source>
        <dbReference type="ARBA" id="ARBA00022825"/>
    </source>
</evidence>
<dbReference type="InterPro" id="IPR035892">
    <property type="entry name" value="C2_domain_sf"/>
</dbReference>
<evidence type="ECO:0000256" key="14">
    <source>
        <dbReference type="SAM" id="MobiDB-lite"/>
    </source>
</evidence>
<dbReference type="Gene3D" id="1.10.3380.10">
    <property type="entry name" value="Sec63 N-terminal domain-like domain"/>
    <property type="match status" value="2"/>
</dbReference>
<proteinExistence type="inferred from homology"/>
<dbReference type="InterPro" id="IPR027417">
    <property type="entry name" value="P-loop_NTPase"/>
</dbReference>
<dbReference type="CDD" id="cd18021">
    <property type="entry name" value="DEXHc_Brr2_2"/>
    <property type="match status" value="1"/>
</dbReference>
<comment type="similarity">
    <text evidence="2">Belongs to the peptidase S9C family.</text>
</comment>
<dbReference type="GO" id="GO:0000712">
    <property type="term" value="P:resolution of meiotic recombination intermediates"/>
    <property type="evidence" value="ECO:0007669"/>
    <property type="project" value="TreeGrafter"/>
</dbReference>
<evidence type="ECO:0000256" key="13">
    <source>
        <dbReference type="ARBA" id="ARBA00047984"/>
    </source>
</evidence>
<evidence type="ECO:0000256" key="3">
    <source>
        <dbReference type="ARBA" id="ARBA00012552"/>
    </source>
</evidence>
<dbReference type="FunFam" id="3.40.50.300:FF:000368">
    <property type="entry name" value="U5 small nuclear ribonucleoprotein 200 kDa helicase"/>
    <property type="match status" value="1"/>
</dbReference>
<dbReference type="FunFam" id="1.10.10.10:FF:000012">
    <property type="entry name" value="U5 small nuclear ribonucleoprotein helicase"/>
    <property type="match status" value="1"/>
</dbReference>
<dbReference type="FunFam" id="2.60.40.150:FF:000004">
    <property type="entry name" value="RNA helicase, activating signal cointegrator 1"/>
    <property type="match status" value="1"/>
</dbReference>
<dbReference type="InterPro" id="IPR029058">
    <property type="entry name" value="AB_hydrolase_fold"/>
</dbReference>
<dbReference type="PROSITE" id="PS51192">
    <property type="entry name" value="HELICASE_ATP_BIND_1"/>
    <property type="match status" value="2"/>
</dbReference>
<sequence length="2946" mass="330847">MADPNNVSQYKYSAMSNLVLQADRRFVTRRTDEVTGDPESLAGRINIKDMGTRASEADATKIKKALVTPKNVERGAIREGEDVLQREQRKRKRGEQAQLRGVGILSAADALIEGLKYRPKTPATRATYDLILTLTANHLGDVSHEVIRSAADAVLELLKDENMKDFDKKKEIDDLLGSTMGAKEFNELVNLGKKITDYDAQDEDENMEDGADGIQGGEELDERQGVAVVFDESDEDEDNMAREVRDADEPSDEDMSDEEDRPGLEEDATAGGATAEGDEEGTPDEEIVIDGATEASRDDKTKGSAKFVPVREIDAYWLQRQIGSIYSDAHIQQEKTQDALRMMSEKSEDGNERQLRDVENDLMELFDYDYPELVGNLITNRDRIVWVTKWRQTADDPGAKTALENEMIEAGHRDILDELHGKVAREAATDRPGRKMKVDLMDIDIPGPKPTEAESKPKDGVLMGGLQPKKLINLENLVFDQGNHLMTNPNVKLPQGSTKRTFKGYEEIHVPAPKPKKDPGERLIPISDLPDWARPGFRNSQKLNRIQTKCFPTAFNDDGNMLVCAPTGSGKTNVAMLAMLHEIGKNRNPDTGEIMLDDFKIVYIAPLKALVQEQVGNFGERLKPYGIRVSELTGDRQLTKQQIADTQIIVTTPEKWDVITRKATDTSYTRLVRLIIIDEIHLLHDDRGPVLESIVSRTIRKIEQTGDPVRLIGLSATLPNYRDVGSFLRVDPINALFHFDGSYRPCPLKQEFIGVTDKKAIKQLKTMNDVCYTKVLEQVGTNKNQMLIFVHSRKETAKTARYIRDKAVEMETIGQILRSDAASRAILTEEADAVNDSALKDLMPYGFGIHHAGMSLADRTSVQELFADGSLQVLVCTATLAWGVNLPAHTVIIKGTQVYSPEKGSWVELSPQDVLQMLGRAGRPQYDTFGEGIIITSQTEMQYYLSLLNQQLPIESQLMSKLADNLNAEIVLGNVRNRDEGVEWLGYTYLFVRMLRSPGLYSVGTDYENDEALEQRRVDLIHSAATVLEKANLVKYEKKTGKLQSTELGRIASHYYITHSSMSTYNYHLQPMVSTIELFRIFALSDEFKYIPVRQDEKLELAKLLGRVPIPVKESIEEPHAKINVLLQAYISRLKLDGLALMADMVYVTQSAGRILRAVFEIALRKGWASVAKTALSLCKMAEKRMWPTMSPLRQFPSCPRDILQKAERIDVPWSTYFDLDPPRMGELLGIPKAGRVVCGLVEKFPRLDVQAQVQPMTRSMLRVELTITPNFTWDDDLHGVAESFWIIVEDCDGEDILFHDQFILRKEFAVSEMNEHLVEFTVPITEPMPPNYFISLVSDRWMHSETKIPVSFQKLILPERFPAHTPSLDMQRVPVKALKRTEYQKLYPHWDHFNKVQTQTFKSLFDTDDNVFLGAPTGSGKTVCAEFALLHHWSKSNPGKAVYIAPFQELIDQRADDWQHRLGNLSGGKNILKLTGETTADLKILDQADLVLATPIQWDVLSRQWQRRKNVQAVELFIPDELHMLGGQGGYIYEVIISRMLYIALQTEKEIRMIGLSVPLSNARDIGEWLGAKKHTIYNFSPHVRPVPLELHIQSYTIPHFPSLMLAMAKPAFGSILQLSPDKPTLVFVPTRKQTRSTALDLLGACIAADDEDRFLHADVEEISPLLKRIDEQALAESISHGIGYYHEALSKSDKRIVSHLFKIGAIQVMLASRDVCWEINFNAHLVIVMNTQFFDGREHRYIDYPISEILQMFGKASRPLEDKSGKGVLMVPSVKRDYYKKFLNEALPIESHLQIYLHDAFVTEISTKTIASTQDAVDWMTYTYFYRRLLANPSYYGLTDVSHEGLSTFLSELVENTLKELSEAKIIDLDEEDDTLSPLNAAMIAAYYNISFITMQTFLLSLTARTKLKGILEIVTSATEFESIQVRRHEEHILRRVYDRVPVKMSQPVYDSPHFKAFVLLQAHFSRMQLPIDLGKDQEVIVNKVLNLLSACVDVLSSEGHLNAMNAMEMSQMVVQAMWDRDSPLKQIPHFGPEAIKAANEFQIKDIFEFMEAMDPSENKDYATLVKRLGLDNKQLAQAAEFTNNKYPNIDLDFTVLDEDSITTGEPAYIDIKIERDVEEEGEVDTTVSAPFYPGKKMENWWLVVGEEKTNSLLATKRVTIGKKLQLKLEYIVPTPGEHELTLFLMSDSYVGVDQDPSFKITAAEGMDEDEEEEEEEEEVMLSAPRRSAGIPNASGTLLAYTQTTYSFETHTTTSELRVLDVSNGSSVLLTNSYTGTPQWLGDGDKLVWLKEGDNGRTSVIVGCGQRKEDPYVAGTIPGPVANLKLTTLSSGLVAFAVSGKANPDGSLYNPSTATKPLSSGKLYTSLFVRHWDKYITPQKNAIYYGTLRKTPSSAEDKQQPKYELSELKSLFKFIDRLDLESPIPPFGGTDHFDICPRGIVFVAKDRSLNQALHTKCVVYICVMEPESWTQTLPISAKALSLDRLNGAVSSPVISPVTNNLAFLAMEEDGYESDKNRIIVVPGLFDSQTETSRPVEIFATADGSGAWDLSPGSLTWGDNDADLFIRVEDTGCGAVFRLPMADYTQASTNQLSKLTHSGYVTSVASASNKLFLTSTSLVENSVFSVIDLSNTDQQSRVICSSSKHGASLGLAPDQVTDIWWSGADNHPIHAWVIKPSNFDPKKKYPLCYLIHGGPQGAWSDQWNTRWNPAVFAEQGYVAIAPNPTGSTGYGQAFTDAIQNEWGGKPYEDLVRGFDYIQQELDYVDTSRAVALGASYGGFMMNWIQGHELGRKFKALVTHDGIFSTKFSLAAEELYFPIRDLKGVYWQAPENWDRWDPSLFLDKWATPHLIIHNELDYRLTIAEGLAAFNVLQMRGVPSAFLTFPDENHWVLNPENSLLWYRTVLNWINKYAGLPPLLDKDGSDGFPAVQNEEKIVADTMKLAVAE</sequence>
<dbReference type="STRING" id="1447872.A0A1J9Q3V8"/>
<keyword evidence="18" id="KW-1185">Reference proteome</keyword>
<comment type="catalytic activity">
    <reaction evidence="13">
        <text>ATP + H2O = ADP + phosphate + H(+)</text>
        <dbReference type="Rhea" id="RHEA:13065"/>
        <dbReference type="ChEBI" id="CHEBI:15377"/>
        <dbReference type="ChEBI" id="CHEBI:15378"/>
        <dbReference type="ChEBI" id="CHEBI:30616"/>
        <dbReference type="ChEBI" id="CHEBI:43474"/>
        <dbReference type="ChEBI" id="CHEBI:456216"/>
        <dbReference type="EC" id="3.6.4.13"/>
    </reaction>
</comment>
<dbReference type="Pfam" id="PF00271">
    <property type="entry name" value="Helicase_C"/>
    <property type="match status" value="1"/>
</dbReference>
<evidence type="ECO:0000256" key="8">
    <source>
        <dbReference type="ARBA" id="ARBA00022806"/>
    </source>
</evidence>
<dbReference type="PANTHER" id="PTHR47961">
    <property type="entry name" value="DNA POLYMERASE THETA, PUTATIVE (AFU_ORTHOLOGUE AFUA_1G05260)-RELATED"/>
    <property type="match status" value="1"/>
</dbReference>
<dbReference type="InterPro" id="IPR036388">
    <property type="entry name" value="WH-like_DNA-bd_sf"/>
</dbReference>
<dbReference type="InterPro" id="IPR036390">
    <property type="entry name" value="WH_DNA-bd_sf"/>
</dbReference>
<evidence type="ECO:0000256" key="6">
    <source>
        <dbReference type="ARBA" id="ARBA00022741"/>
    </source>
</evidence>
<dbReference type="InterPro" id="IPR001375">
    <property type="entry name" value="Peptidase_S9_cat"/>
</dbReference>
<protein>
    <recommendedName>
        <fullName evidence="3">RNA helicase</fullName>
        <ecNumber evidence="3">3.6.4.13</ecNumber>
    </recommendedName>
    <alternativeName>
        <fullName evidence="12">Dipeptidyl-peptidase V</fullName>
    </alternativeName>
</protein>
<feature type="domain" description="Helicase C-terminal" evidence="16">
    <location>
        <begin position="775"/>
        <end position="983"/>
    </location>
</feature>
<dbReference type="Gene3D" id="1.10.150.20">
    <property type="entry name" value="5' to 3' exonuclease, C-terminal subdomain"/>
    <property type="match status" value="2"/>
</dbReference>